<protein>
    <recommendedName>
        <fullName evidence="3">LytR/CpsA/Psr regulator C-terminal domain-containing protein</fullName>
    </recommendedName>
</protein>
<dbReference type="OrthoDB" id="3242784at2"/>
<feature type="compositionally biased region" description="Low complexity" evidence="1">
    <location>
        <begin position="129"/>
        <end position="143"/>
    </location>
</feature>
<dbReference type="EMBL" id="JGYX01000003">
    <property type="protein sequence ID" value="KFI60807.1"/>
    <property type="molecule type" value="Genomic_DNA"/>
</dbReference>
<gene>
    <name evidence="4" type="ORF">BIGA_1278</name>
</gene>
<keyword evidence="2" id="KW-0812">Transmembrane</keyword>
<comment type="caution">
    <text evidence="4">The sequence shown here is derived from an EMBL/GenBank/DDBJ whole genome shotgun (WGS) entry which is preliminary data.</text>
</comment>
<evidence type="ECO:0000256" key="1">
    <source>
        <dbReference type="SAM" id="MobiDB-lite"/>
    </source>
</evidence>
<accession>A0A087APV7</accession>
<keyword evidence="2" id="KW-0472">Membrane</keyword>
<dbReference type="AlphaFoldDB" id="A0A087APV7"/>
<dbReference type="InterPro" id="IPR027381">
    <property type="entry name" value="LytR/CpsA/Psr_C"/>
</dbReference>
<keyword evidence="2" id="KW-1133">Transmembrane helix</keyword>
<name>A0A087APV7_9BIFI</name>
<keyword evidence="5" id="KW-1185">Reference proteome</keyword>
<feature type="compositionally biased region" description="Polar residues" evidence="1">
    <location>
        <begin position="73"/>
        <end position="82"/>
    </location>
</feature>
<sequence>MAHTEKETYGSYSTDAFDNPPSGPVGVHRGRRSLAVRVAPFVVVIVVAALAGLLAWGIASGELNKVPWPWAQQSAQTAQDSKGGQDDAAADNGDDAQADADDQDDAANQGENEGQDVGEGDAQSDDAATQEPQTEPETQPEQTVNYNTSVRVINATGVNGYAAQQSGVLQSVGYTSVIAANPSGGALPSMNVVWYQNETDLATAQNIADTLGIATVEQATGIADPIVVVYIAAQ</sequence>
<dbReference type="Proteomes" id="UP000029046">
    <property type="component" value="Unassembled WGS sequence"/>
</dbReference>
<reference evidence="4 5" key="1">
    <citation type="submission" date="2014-03" db="EMBL/GenBank/DDBJ databases">
        <title>Genomics of Bifidobacteria.</title>
        <authorList>
            <person name="Ventura M."/>
            <person name="Milani C."/>
            <person name="Lugli G.A."/>
        </authorList>
    </citation>
    <scope>NUCLEOTIDE SEQUENCE [LARGE SCALE GENOMIC DNA]</scope>
    <source>
        <strain evidence="4 5">LMG 11586</strain>
    </source>
</reference>
<dbReference type="Pfam" id="PF13399">
    <property type="entry name" value="LytR_C"/>
    <property type="match status" value="1"/>
</dbReference>
<dbReference type="RefSeq" id="WP_033506504.1">
    <property type="nucleotide sequence ID" value="NZ_JGYX01000003.1"/>
</dbReference>
<evidence type="ECO:0000313" key="4">
    <source>
        <dbReference type="EMBL" id="KFI60807.1"/>
    </source>
</evidence>
<feature type="compositionally biased region" description="Acidic residues" evidence="1">
    <location>
        <begin position="113"/>
        <end position="124"/>
    </location>
</feature>
<organism evidence="4 5">
    <name type="scientific">Bifidobacterium pullorum subsp. gallinarum</name>
    <dbReference type="NCBI Taxonomy" id="78344"/>
    <lineage>
        <taxon>Bacteria</taxon>
        <taxon>Bacillati</taxon>
        <taxon>Actinomycetota</taxon>
        <taxon>Actinomycetes</taxon>
        <taxon>Bifidobacteriales</taxon>
        <taxon>Bifidobacteriaceae</taxon>
        <taxon>Bifidobacterium</taxon>
    </lineage>
</organism>
<dbReference type="Gene3D" id="3.30.70.2390">
    <property type="match status" value="1"/>
</dbReference>
<proteinExistence type="predicted"/>
<evidence type="ECO:0000259" key="3">
    <source>
        <dbReference type="Pfam" id="PF13399"/>
    </source>
</evidence>
<feature type="domain" description="LytR/CpsA/Psr regulator C-terminal" evidence="3">
    <location>
        <begin position="148"/>
        <end position="229"/>
    </location>
</feature>
<feature type="compositionally biased region" description="Acidic residues" evidence="1">
    <location>
        <begin position="88"/>
        <end position="105"/>
    </location>
</feature>
<evidence type="ECO:0000256" key="2">
    <source>
        <dbReference type="SAM" id="Phobius"/>
    </source>
</evidence>
<evidence type="ECO:0000313" key="5">
    <source>
        <dbReference type="Proteomes" id="UP000029046"/>
    </source>
</evidence>
<feature type="region of interest" description="Disordered" evidence="1">
    <location>
        <begin position="73"/>
        <end position="146"/>
    </location>
</feature>
<feature type="region of interest" description="Disordered" evidence="1">
    <location>
        <begin position="1"/>
        <end position="26"/>
    </location>
</feature>
<feature type="transmembrane region" description="Helical" evidence="2">
    <location>
        <begin position="38"/>
        <end position="59"/>
    </location>
</feature>
<dbReference type="eggNOG" id="ENOG50330SA">
    <property type="taxonomic scope" value="Bacteria"/>
</dbReference>